<feature type="chain" id="PRO_5004100535" evidence="1">
    <location>
        <begin position="24"/>
        <end position="168"/>
    </location>
</feature>
<protein>
    <submittedName>
        <fullName evidence="2">Uncharacterized protein</fullName>
    </submittedName>
</protein>
<accession>M9MCU0</accession>
<dbReference type="AlphaFoldDB" id="M9MCU0"/>
<evidence type="ECO:0000256" key="1">
    <source>
        <dbReference type="SAM" id="SignalP"/>
    </source>
</evidence>
<keyword evidence="1" id="KW-0732">Signal</keyword>
<name>M9MCU0_PSEA3</name>
<proteinExistence type="predicted"/>
<reference evidence="3" key="1">
    <citation type="journal article" date="2013" name="Genome Announc.">
        <title>Genome sequence of the basidiomycetous yeast Pseudozyma antarctica T-34, a producer of the glycolipid biosurfactants mannosylerythritol lipids.</title>
        <authorList>
            <person name="Morita T."/>
            <person name="Koike H."/>
            <person name="Koyama Y."/>
            <person name="Hagiwara H."/>
            <person name="Ito E."/>
            <person name="Fukuoka T."/>
            <person name="Imura T."/>
            <person name="Machida M."/>
            <person name="Kitamoto D."/>
        </authorList>
    </citation>
    <scope>NUCLEOTIDE SEQUENCE [LARGE SCALE GENOMIC DNA]</scope>
    <source>
        <strain evidence="3">T-34</strain>
    </source>
</reference>
<dbReference type="EMBL" id="DF196772">
    <property type="protein sequence ID" value="GAC72012.1"/>
    <property type="molecule type" value="Genomic_DNA"/>
</dbReference>
<evidence type="ECO:0000313" key="2">
    <source>
        <dbReference type="EMBL" id="GAC72012.1"/>
    </source>
</evidence>
<feature type="signal peptide" evidence="1">
    <location>
        <begin position="1"/>
        <end position="23"/>
    </location>
</feature>
<organism evidence="2 3">
    <name type="scientific">Pseudozyma antarctica (strain T-34)</name>
    <name type="common">Yeast</name>
    <name type="synonym">Candida antarctica</name>
    <dbReference type="NCBI Taxonomy" id="1151754"/>
    <lineage>
        <taxon>Eukaryota</taxon>
        <taxon>Fungi</taxon>
        <taxon>Dikarya</taxon>
        <taxon>Basidiomycota</taxon>
        <taxon>Ustilaginomycotina</taxon>
        <taxon>Ustilaginomycetes</taxon>
        <taxon>Ustilaginales</taxon>
        <taxon>Ustilaginaceae</taxon>
        <taxon>Moesziomyces</taxon>
    </lineage>
</organism>
<sequence>MTSSYRLVSVVLLVAWLFCFAAGENLGDAVLSDKDREMLQLSRKSQAIRHNAVGAAMEPATLAANLDVKDFANRAREIAQKRAIFVGTRHQLSWGPKMVGDRHTYFYTVIHPIEPLGADMRLQDKMATILMRYSTQTGRSSVVHVGAIKHDARVVWDFQPLSRILAHY</sequence>
<evidence type="ECO:0000313" key="3">
    <source>
        <dbReference type="Proteomes" id="UP000011976"/>
    </source>
</evidence>
<gene>
    <name evidence="2" type="ORF">PANT_6c00028</name>
</gene>
<dbReference type="OrthoDB" id="10316218at2759"/>
<dbReference type="Proteomes" id="UP000011976">
    <property type="component" value="Unassembled WGS sequence"/>
</dbReference>